<accession>A0A6S7H4M1</accession>
<sequence length="127" mass="13955">MVDLAAHQSCWGCPLYYHALKSVEMKIKLLIDALNQTQDSSGQPMLDGTLVVIVSDHGGWRNGHDFNKPFSALVDIPILIRGPDALKNNSLESKYVSSLDVAATVLNAIGVEKSEFMRGQVLEQIYP</sequence>
<proteinExistence type="inferred from homology"/>
<reference evidence="3" key="1">
    <citation type="submission" date="2020-04" db="EMBL/GenBank/DDBJ databases">
        <authorList>
            <person name="Alioto T."/>
            <person name="Alioto T."/>
            <person name="Gomez Garrido J."/>
        </authorList>
    </citation>
    <scope>NUCLEOTIDE SEQUENCE</scope>
    <source>
        <strain evidence="3">A484AB</strain>
    </source>
</reference>
<dbReference type="AlphaFoldDB" id="A0A6S7H4M1"/>
<dbReference type="InterPro" id="IPR017850">
    <property type="entry name" value="Alkaline_phosphatase_core_sf"/>
</dbReference>
<dbReference type="EMBL" id="CACRXK020003197">
    <property type="protein sequence ID" value="CAB3997822.1"/>
    <property type="molecule type" value="Genomic_DNA"/>
</dbReference>
<organism evidence="3 4">
    <name type="scientific">Paramuricea clavata</name>
    <name type="common">Red gorgonian</name>
    <name type="synonym">Violescent sea-whip</name>
    <dbReference type="NCBI Taxonomy" id="317549"/>
    <lineage>
        <taxon>Eukaryota</taxon>
        <taxon>Metazoa</taxon>
        <taxon>Cnidaria</taxon>
        <taxon>Anthozoa</taxon>
        <taxon>Octocorallia</taxon>
        <taxon>Malacalcyonacea</taxon>
        <taxon>Plexauridae</taxon>
        <taxon>Paramuricea</taxon>
    </lineage>
</organism>
<comment type="similarity">
    <text evidence="2">Belongs to the sulfatase family.</text>
</comment>
<dbReference type="InterPro" id="IPR000917">
    <property type="entry name" value="Sulfatase_N"/>
</dbReference>
<keyword evidence="4" id="KW-1185">Reference proteome</keyword>
<gene>
    <name evidence="3" type="ORF">PACLA_8A085891</name>
</gene>
<dbReference type="Gene3D" id="3.40.720.10">
    <property type="entry name" value="Alkaline Phosphatase, subunit A"/>
    <property type="match status" value="1"/>
</dbReference>
<comment type="caution">
    <text evidence="3">The sequence shown here is derived from an EMBL/GenBank/DDBJ whole genome shotgun (WGS) entry which is preliminary data.</text>
</comment>
<evidence type="ECO:0000256" key="2">
    <source>
        <dbReference type="ARBA" id="ARBA00008779"/>
    </source>
</evidence>
<name>A0A6S7H4M1_PARCT</name>
<dbReference type="Pfam" id="PF00884">
    <property type="entry name" value="Sulfatase"/>
    <property type="match status" value="1"/>
</dbReference>
<comment type="cofactor">
    <cofactor evidence="1">
        <name>Ca(2+)</name>
        <dbReference type="ChEBI" id="CHEBI:29108"/>
    </cofactor>
</comment>
<dbReference type="Proteomes" id="UP001152795">
    <property type="component" value="Unassembled WGS sequence"/>
</dbReference>
<evidence type="ECO:0000313" key="3">
    <source>
        <dbReference type="EMBL" id="CAB3997822.1"/>
    </source>
</evidence>
<dbReference type="OrthoDB" id="4062651at2759"/>
<evidence type="ECO:0000256" key="1">
    <source>
        <dbReference type="ARBA" id="ARBA00001913"/>
    </source>
</evidence>
<dbReference type="SUPFAM" id="SSF53649">
    <property type="entry name" value="Alkaline phosphatase-like"/>
    <property type="match status" value="1"/>
</dbReference>
<evidence type="ECO:0000313" key="4">
    <source>
        <dbReference type="Proteomes" id="UP001152795"/>
    </source>
</evidence>
<protein>
    <submittedName>
        <fullName evidence="3">Alkaline phosphatase</fullName>
    </submittedName>
</protein>